<dbReference type="InterPro" id="IPR002035">
    <property type="entry name" value="VWF_A"/>
</dbReference>
<feature type="domain" description="VWFA" evidence="1">
    <location>
        <begin position="27"/>
        <end position="228"/>
    </location>
</feature>
<sequence length="240" mass="27127">MSRLIDLQKKSTIVLEKRGLTKPPVCRVGLALDVSGSMMDEYRAGLVQETVTRLLAYAANFDDNGEMEVWTFDHRASEAPAVSVRDYEGYVDRAIVNNDDVAKWGTTRYGDVADKMLDHYFRGKKKTIRTGGILGGLFGKKETKIEAAQDTHIPAMLFFISDGENEDRNTAYKIFEASQQFNAYWQLVGVSNQSRFDFLNQVANDLPNAGFVHLPDLRISDEVLYDKLITTEVVNWLKTK</sequence>
<evidence type="ECO:0000259" key="1">
    <source>
        <dbReference type="PROSITE" id="PS50234"/>
    </source>
</evidence>
<protein>
    <submittedName>
        <fullName evidence="2">VWA domain-containing protein</fullName>
    </submittedName>
</protein>
<dbReference type="InterPro" id="IPR036465">
    <property type="entry name" value="vWFA_dom_sf"/>
</dbReference>
<dbReference type="SUPFAM" id="SSF53300">
    <property type="entry name" value="vWA-like"/>
    <property type="match status" value="1"/>
</dbReference>
<organism evidence="2 3">
    <name type="scientific">Chitinimonas lacunae</name>
    <dbReference type="NCBI Taxonomy" id="1963018"/>
    <lineage>
        <taxon>Bacteria</taxon>
        <taxon>Pseudomonadati</taxon>
        <taxon>Pseudomonadota</taxon>
        <taxon>Betaproteobacteria</taxon>
        <taxon>Neisseriales</taxon>
        <taxon>Chitinibacteraceae</taxon>
        <taxon>Chitinimonas</taxon>
    </lineage>
</organism>
<proteinExistence type="predicted"/>
<comment type="caution">
    <text evidence="2">The sequence shown here is derived from an EMBL/GenBank/DDBJ whole genome shotgun (WGS) entry which is preliminary data.</text>
</comment>
<gene>
    <name evidence="2" type="ORF">ACFOW7_08530</name>
</gene>
<evidence type="ECO:0000313" key="2">
    <source>
        <dbReference type="EMBL" id="MFC4159396.1"/>
    </source>
</evidence>
<dbReference type="PROSITE" id="PS50234">
    <property type="entry name" value="VWFA"/>
    <property type="match status" value="1"/>
</dbReference>
<dbReference type="Proteomes" id="UP001595791">
    <property type="component" value="Unassembled WGS sequence"/>
</dbReference>
<evidence type="ECO:0000313" key="3">
    <source>
        <dbReference type="Proteomes" id="UP001595791"/>
    </source>
</evidence>
<dbReference type="RefSeq" id="WP_378163104.1">
    <property type="nucleotide sequence ID" value="NZ_JBHSBU010000001.1"/>
</dbReference>
<dbReference type="EMBL" id="JBHSBU010000001">
    <property type="protein sequence ID" value="MFC4159396.1"/>
    <property type="molecule type" value="Genomic_DNA"/>
</dbReference>
<keyword evidence="3" id="KW-1185">Reference proteome</keyword>
<dbReference type="Gene3D" id="3.40.50.410">
    <property type="entry name" value="von Willebrand factor, type A domain"/>
    <property type="match status" value="1"/>
</dbReference>
<name>A0ABV8MPY4_9NEIS</name>
<dbReference type="InterPro" id="IPR019303">
    <property type="entry name" value="vWA_TerF_C"/>
</dbReference>
<accession>A0ABV8MPY4</accession>
<dbReference type="Pfam" id="PF10138">
    <property type="entry name" value="vWA-TerF-like"/>
    <property type="match status" value="2"/>
</dbReference>
<reference evidence="3" key="1">
    <citation type="journal article" date="2019" name="Int. J. Syst. Evol. Microbiol.">
        <title>The Global Catalogue of Microorganisms (GCM) 10K type strain sequencing project: providing services to taxonomists for standard genome sequencing and annotation.</title>
        <authorList>
            <consortium name="The Broad Institute Genomics Platform"/>
            <consortium name="The Broad Institute Genome Sequencing Center for Infectious Disease"/>
            <person name="Wu L."/>
            <person name="Ma J."/>
        </authorList>
    </citation>
    <scope>NUCLEOTIDE SEQUENCE [LARGE SCALE GENOMIC DNA]</scope>
    <source>
        <strain evidence="3">LMG 29894</strain>
    </source>
</reference>